<keyword evidence="2" id="KW-1185">Reference proteome</keyword>
<evidence type="ECO:0008006" key="3">
    <source>
        <dbReference type="Google" id="ProtNLM"/>
    </source>
</evidence>
<dbReference type="InterPro" id="IPR008930">
    <property type="entry name" value="Terpenoid_cyclase/PrenylTrfase"/>
</dbReference>
<evidence type="ECO:0000313" key="1">
    <source>
        <dbReference type="EMBL" id="KUN37367.1"/>
    </source>
</evidence>
<dbReference type="STRING" id="68231.AQJ30_17030"/>
<proteinExistence type="predicted"/>
<reference evidence="1 2" key="1">
    <citation type="submission" date="2015-10" db="EMBL/GenBank/DDBJ databases">
        <title>Draft genome sequence of Streptomyces longwoodensis DSM 41677, type strain for the species Streptomyces longwoodensis.</title>
        <authorList>
            <person name="Ruckert C."/>
            <person name="Winkler A."/>
            <person name="Kalinowski J."/>
            <person name="Kampfer P."/>
            <person name="Glaeser S."/>
        </authorList>
    </citation>
    <scope>NUCLEOTIDE SEQUENCE [LARGE SCALE GENOMIC DNA]</scope>
    <source>
        <strain evidence="1 2">DSM 41677</strain>
    </source>
</reference>
<accession>A0A101QWR5</accession>
<protein>
    <recommendedName>
        <fullName evidence="3">Squalene cyclase C-terminal domain-containing protein</fullName>
    </recommendedName>
</protein>
<dbReference type="AlphaFoldDB" id="A0A101QWR5"/>
<dbReference type="GeneID" id="91426304"/>
<dbReference type="RefSeq" id="WP_067234312.1">
    <property type="nucleotide sequence ID" value="NZ_KQ948553.1"/>
</dbReference>
<sequence length="378" mass="39916">MALPPPPSTALVPDVAPYARAVGRAMAYVHRVVGAAGAPSAELSLCPGFEQGFDGARARRRIVEAWGVDPGFDLAGEGFSAMVSLVLLAPGGDPELVRCLARQVETYRWRHRYRFLPGPGGLPADTDCTALALAARYESGLLPAAGLRAGARDLLRSAAPATGLPRRSAAERGAGAVRPGVFLVYWEDRKEPGTLPRGPKQDPVACANALYALLLADLTGCDEARGVADATIGHLAEHLSSGRFRCGTRYYPSPDAYLYAVSRLCARFPDAARPLTAPARRALERTGAGAPAVPGSVLETALRVLAADHLGVTAGQDERRARLARAQRPDGSWPAAAYYRMGRLPVYFGSAYLTTVFALSALRTARPAPAVPAPRTGE</sequence>
<gene>
    <name evidence="1" type="ORF">AQJ30_17030</name>
</gene>
<dbReference type="EMBL" id="LMWS01000019">
    <property type="protein sequence ID" value="KUN37367.1"/>
    <property type="molecule type" value="Genomic_DNA"/>
</dbReference>
<name>A0A101QWR5_9ACTN</name>
<dbReference type="SUPFAM" id="SSF48239">
    <property type="entry name" value="Terpenoid cyclases/Protein prenyltransferases"/>
    <property type="match status" value="1"/>
</dbReference>
<evidence type="ECO:0000313" key="2">
    <source>
        <dbReference type="Proteomes" id="UP000053271"/>
    </source>
</evidence>
<organism evidence="1 2">
    <name type="scientific">Streptomyces longwoodensis</name>
    <dbReference type="NCBI Taxonomy" id="68231"/>
    <lineage>
        <taxon>Bacteria</taxon>
        <taxon>Bacillati</taxon>
        <taxon>Actinomycetota</taxon>
        <taxon>Actinomycetes</taxon>
        <taxon>Kitasatosporales</taxon>
        <taxon>Streptomycetaceae</taxon>
        <taxon>Streptomyces</taxon>
    </lineage>
</organism>
<dbReference type="Proteomes" id="UP000053271">
    <property type="component" value="Unassembled WGS sequence"/>
</dbReference>
<comment type="caution">
    <text evidence="1">The sequence shown here is derived from an EMBL/GenBank/DDBJ whole genome shotgun (WGS) entry which is preliminary data.</text>
</comment>